<keyword evidence="1" id="KW-1133">Transmembrane helix</keyword>
<protein>
    <recommendedName>
        <fullName evidence="4">DUF3256 domain-containing protein</fullName>
    </recommendedName>
</protein>
<dbReference type="SUPFAM" id="SSF160925">
    <property type="entry name" value="PG1388-like"/>
    <property type="match status" value="1"/>
</dbReference>
<evidence type="ECO:0008006" key="4">
    <source>
        <dbReference type="Google" id="ProtNLM"/>
    </source>
</evidence>
<keyword evidence="1" id="KW-0472">Membrane</keyword>
<dbReference type="Proteomes" id="UP000262954">
    <property type="component" value="Unassembled WGS sequence"/>
</dbReference>
<accession>A0A354M3Z8</accession>
<evidence type="ECO:0000313" key="2">
    <source>
        <dbReference type="EMBL" id="HBJ09237.1"/>
    </source>
</evidence>
<dbReference type="AlphaFoldDB" id="A0A354M3Z8"/>
<comment type="caution">
    <text evidence="2">The sequence shown here is derived from an EMBL/GenBank/DDBJ whole genome shotgun (WGS) entry which is preliminary data.</text>
</comment>
<feature type="transmembrane region" description="Helical" evidence="1">
    <location>
        <begin position="39"/>
        <end position="62"/>
    </location>
</feature>
<proteinExistence type="predicted"/>
<feature type="transmembrane region" description="Helical" evidence="1">
    <location>
        <begin position="12"/>
        <end position="30"/>
    </location>
</feature>
<reference evidence="2 3" key="1">
    <citation type="journal article" date="2018" name="Nat. Biotechnol.">
        <title>A standardized bacterial taxonomy based on genome phylogeny substantially revises the tree of life.</title>
        <authorList>
            <person name="Parks D.H."/>
            <person name="Chuvochina M."/>
            <person name="Waite D.W."/>
            <person name="Rinke C."/>
            <person name="Skarshewski A."/>
            <person name="Chaumeil P.A."/>
            <person name="Hugenholtz P."/>
        </authorList>
    </citation>
    <scope>NUCLEOTIDE SEQUENCE [LARGE SCALE GENOMIC DNA]</scope>
    <source>
        <strain evidence="2">UBA11482</strain>
    </source>
</reference>
<evidence type="ECO:0000313" key="3">
    <source>
        <dbReference type="Proteomes" id="UP000262954"/>
    </source>
</evidence>
<dbReference type="Pfam" id="PF11644">
    <property type="entry name" value="DUF3256"/>
    <property type="match status" value="1"/>
</dbReference>
<dbReference type="InterPro" id="IPR021670">
    <property type="entry name" value="DUF3256"/>
</dbReference>
<name>A0A354M3Z8_9BACT</name>
<dbReference type="EMBL" id="DNWC01000125">
    <property type="protein sequence ID" value="HBJ09237.1"/>
    <property type="molecule type" value="Genomic_DNA"/>
</dbReference>
<keyword evidence="1" id="KW-0812">Transmembrane</keyword>
<organism evidence="2 3">
    <name type="scientific">Coprobacter fastidiosus</name>
    <dbReference type="NCBI Taxonomy" id="1099853"/>
    <lineage>
        <taxon>Bacteria</taxon>
        <taxon>Pseudomonadati</taxon>
        <taxon>Bacteroidota</taxon>
        <taxon>Bacteroidia</taxon>
        <taxon>Bacteroidales</taxon>
        <taxon>Barnesiellaceae</taxon>
        <taxon>Coprobacter</taxon>
    </lineage>
</organism>
<gene>
    <name evidence="2" type="ORF">DDY73_09560</name>
</gene>
<sequence>MAVGQDLNKSYVFILFSFYRLLVFIVYLCFSKKDVMNRVILAFCFLLCISGLKAQQVAAYFVSMPEELLLQIEPNRRKDMIDFFQHGQKGGITNALGGNSEITAMSDKYMSVSLSDVSKMEIYVLSKDTADIIAVVRTVCAPACDSRISFYDEQWQLLDTKDFLQFPVNADFFVAQEVPGRDEALGMVDMMLAEYRFSPDNDVLTVDCTIKDYLPDEIYKQIAPFLKKEALQYYWNGKRYELKN</sequence>
<evidence type="ECO:0000256" key="1">
    <source>
        <dbReference type="SAM" id="Phobius"/>
    </source>
</evidence>